<accession>A0A1H7YNJ6</accession>
<evidence type="ECO:0000313" key="2">
    <source>
        <dbReference type="EMBL" id="SEM47802.1"/>
    </source>
</evidence>
<keyword evidence="1" id="KW-1133">Transmembrane helix</keyword>
<name>A0A1H7YNJ6_9BACT</name>
<organism evidence="2 3">
    <name type="scientific">Syntrophus gentianae</name>
    <dbReference type="NCBI Taxonomy" id="43775"/>
    <lineage>
        <taxon>Bacteria</taxon>
        <taxon>Pseudomonadati</taxon>
        <taxon>Thermodesulfobacteriota</taxon>
        <taxon>Syntrophia</taxon>
        <taxon>Syntrophales</taxon>
        <taxon>Syntrophaceae</taxon>
        <taxon>Syntrophus</taxon>
    </lineage>
</organism>
<feature type="transmembrane region" description="Helical" evidence="1">
    <location>
        <begin position="46"/>
        <end position="65"/>
    </location>
</feature>
<keyword evidence="3" id="KW-1185">Reference proteome</keyword>
<dbReference type="AlphaFoldDB" id="A0A1H7YNJ6"/>
<evidence type="ECO:0000313" key="3">
    <source>
        <dbReference type="Proteomes" id="UP000198744"/>
    </source>
</evidence>
<protein>
    <submittedName>
        <fullName evidence="2">Uncharacterized protein</fullName>
    </submittedName>
</protein>
<dbReference type="EMBL" id="FOBS01000017">
    <property type="protein sequence ID" value="SEM47802.1"/>
    <property type="molecule type" value="Genomic_DNA"/>
</dbReference>
<dbReference type="Proteomes" id="UP000198744">
    <property type="component" value="Unassembled WGS sequence"/>
</dbReference>
<proteinExistence type="predicted"/>
<keyword evidence="1" id="KW-0472">Membrane</keyword>
<gene>
    <name evidence="2" type="ORF">SAMN04489760_11747</name>
</gene>
<reference evidence="2 3" key="1">
    <citation type="submission" date="2016-10" db="EMBL/GenBank/DDBJ databases">
        <authorList>
            <person name="de Groot N.N."/>
        </authorList>
    </citation>
    <scope>NUCLEOTIDE SEQUENCE [LARGE SCALE GENOMIC DNA]</scope>
    <source>
        <strain evidence="2 3">DSM 8423</strain>
    </source>
</reference>
<feature type="transmembrane region" description="Helical" evidence="1">
    <location>
        <begin position="6"/>
        <end position="25"/>
    </location>
</feature>
<dbReference type="RefSeq" id="WP_093883878.1">
    <property type="nucleotide sequence ID" value="NZ_FOBS01000017.1"/>
</dbReference>
<keyword evidence="1" id="KW-0812">Transmembrane</keyword>
<evidence type="ECO:0000256" key="1">
    <source>
        <dbReference type="SAM" id="Phobius"/>
    </source>
</evidence>
<sequence length="242" mass="26700">MHPIGYIIMAFGAFLSVTGIILLSRKGSQGKSVVKMFGFEFELSESSLVIFVFGCLIFLTPLILVDKLPPKIVVNPVKAPPVQIQKPALPPEPQTNREAKLPTMKIKAPPVQIQKPALPPEPQTNRDVKLPTMKIKAPPVQIQKPALPPEPQTMSIKELCKNWNGIGPPPNLFCYGKRFLPGVGVAPEGYTWCILDKKFNNPPNVQGYCFSKEESGLCHCAKVPPGFPQPSMEWFGQVYEGK</sequence>